<feature type="domain" description="Double-GTPase 1" evidence="1">
    <location>
        <begin position="7"/>
        <end position="284"/>
    </location>
</feature>
<evidence type="ECO:0000313" key="2">
    <source>
        <dbReference type="EMBL" id="MDQ0466241.1"/>
    </source>
</evidence>
<organism evidence="2 3">
    <name type="scientific">Caulobacter ginsengisoli</name>
    <dbReference type="NCBI Taxonomy" id="400775"/>
    <lineage>
        <taxon>Bacteria</taxon>
        <taxon>Pseudomonadati</taxon>
        <taxon>Pseudomonadota</taxon>
        <taxon>Alphaproteobacteria</taxon>
        <taxon>Caulobacterales</taxon>
        <taxon>Caulobacteraceae</taxon>
        <taxon>Caulobacter</taxon>
    </lineage>
</organism>
<comment type="caution">
    <text evidence="2">The sequence shown here is derived from an EMBL/GenBank/DDBJ whole genome shotgun (WGS) entry which is preliminary data.</text>
</comment>
<keyword evidence="3" id="KW-1185">Reference proteome</keyword>
<evidence type="ECO:0000259" key="1">
    <source>
        <dbReference type="Pfam" id="PF19975"/>
    </source>
</evidence>
<dbReference type="RefSeq" id="WP_307352194.1">
    <property type="nucleotide sequence ID" value="NZ_JAUSVS010000010.1"/>
</dbReference>
<protein>
    <recommendedName>
        <fullName evidence="1">Double-GTPase 1 domain-containing protein</fullName>
    </recommendedName>
</protein>
<proteinExistence type="predicted"/>
<dbReference type="Proteomes" id="UP001228905">
    <property type="component" value="Unassembled WGS sequence"/>
</dbReference>
<dbReference type="InterPro" id="IPR045530">
    <property type="entry name" value="DO-GTPase1"/>
</dbReference>
<evidence type="ECO:0000313" key="3">
    <source>
        <dbReference type="Proteomes" id="UP001228905"/>
    </source>
</evidence>
<dbReference type="EMBL" id="JAUSVS010000010">
    <property type="protein sequence ID" value="MDQ0466241.1"/>
    <property type="molecule type" value="Genomic_DNA"/>
</dbReference>
<accession>A0ABU0IW50</accession>
<dbReference type="Pfam" id="PF19975">
    <property type="entry name" value="DO-GTPase1"/>
    <property type="match status" value="1"/>
</dbReference>
<gene>
    <name evidence="2" type="ORF">QO010_004034</name>
</gene>
<name>A0ABU0IW50_9CAUL</name>
<reference evidence="2 3" key="1">
    <citation type="submission" date="2023-07" db="EMBL/GenBank/DDBJ databases">
        <title>Genomic Encyclopedia of Type Strains, Phase IV (KMG-IV): sequencing the most valuable type-strain genomes for metagenomic binning, comparative biology and taxonomic classification.</title>
        <authorList>
            <person name="Goeker M."/>
        </authorList>
    </citation>
    <scope>NUCLEOTIDE SEQUENCE [LARGE SCALE GENOMIC DNA]</scope>
    <source>
        <strain evidence="2 3">DSM 18695</strain>
    </source>
</reference>
<sequence>MNNGSIVMIGWPDSGKTNYLAALWDALRTGQGKIVAPIPPDEIRYVEEALAFQSKGEFAPRSDKNIEESRRDFSVTVRLKDEPSSEPAYIVVPDITGELWKHAVETTEIAAEWLDELQRASGAILFVRVLSEDNCAPLDWVTSEKFLTMRKLSEAQQKKAKGIPTQIALCEMLRFLEHTLPTGSNGENPKVAVVVTAWDLVDAQTAGRGPEAYLRKEYPLFSGRLADTGLLDIAVFGVSALGGDFADPAFKEKYFKGQVTGYVTTGAGKTQIVEPDITAPIAWIIAGDEDQ</sequence>